<comment type="caution">
    <text evidence="2">The sequence shown here is derived from an EMBL/GenBank/DDBJ whole genome shotgun (WGS) entry which is preliminary data.</text>
</comment>
<name>A0AA38HRL4_9CUCU</name>
<evidence type="ECO:0000313" key="3">
    <source>
        <dbReference type="Proteomes" id="UP001168821"/>
    </source>
</evidence>
<sequence>MKLSAEDYRQNDDAEIISPDDRAQGLRSIFSEVRKRLDAASAKSKKRYDLRRRLENFVPGEFVWRRKYVLSSASKFFSQKLAPKFVGPFVIHKRVSPWTFELRDNNGQQKGVSHAKDLKPTDYEDPVAV</sequence>
<evidence type="ECO:0000256" key="1">
    <source>
        <dbReference type="SAM" id="MobiDB-lite"/>
    </source>
</evidence>
<dbReference type="Proteomes" id="UP001168821">
    <property type="component" value="Unassembled WGS sequence"/>
</dbReference>
<feature type="region of interest" description="Disordered" evidence="1">
    <location>
        <begin position="102"/>
        <end position="129"/>
    </location>
</feature>
<protein>
    <submittedName>
        <fullName evidence="2">Uncharacterized protein</fullName>
    </submittedName>
</protein>
<reference evidence="2" key="1">
    <citation type="journal article" date="2023" name="G3 (Bethesda)">
        <title>Whole genome assemblies of Zophobas morio and Tenebrio molitor.</title>
        <authorList>
            <person name="Kaur S."/>
            <person name="Stinson S.A."/>
            <person name="diCenzo G.C."/>
        </authorList>
    </citation>
    <scope>NUCLEOTIDE SEQUENCE</scope>
    <source>
        <strain evidence="2">QUZm001</strain>
    </source>
</reference>
<proteinExistence type="predicted"/>
<dbReference type="EMBL" id="JALNTZ010000009">
    <property type="protein sequence ID" value="KAJ3641372.1"/>
    <property type="molecule type" value="Genomic_DNA"/>
</dbReference>
<organism evidence="2 3">
    <name type="scientific">Zophobas morio</name>
    <dbReference type="NCBI Taxonomy" id="2755281"/>
    <lineage>
        <taxon>Eukaryota</taxon>
        <taxon>Metazoa</taxon>
        <taxon>Ecdysozoa</taxon>
        <taxon>Arthropoda</taxon>
        <taxon>Hexapoda</taxon>
        <taxon>Insecta</taxon>
        <taxon>Pterygota</taxon>
        <taxon>Neoptera</taxon>
        <taxon>Endopterygota</taxon>
        <taxon>Coleoptera</taxon>
        <taxon>Polyphaga</taxon>
        <taxon>Cucujiformia</taxon>
        <taxon>Tenebrionidae</taxon>
        <taxon>Zophobas</taxon>
    </lineage>
</organism>
<gene>
    <name evidence="2" type="ORF">Zmor_027882</name>
</gene>
<keyword evidence="3" id="KW-1185">Reference proteome</keyword>
<accession>A0AA38HRL4</accession>
<dbReference type="AlphaFoldDB" id="A0AA38HRL4"/>
<evidence type="ECO:0000313" key="2">
    <source>
        <dbReference type="EMBL" id="KAJ3641372.1"/>
    </source>
</evidence>